<sequence>MQTKKSSMIAMVVAAVALPLCYANVGERVAFVTNKNPSKISQLKLFKNPFGNAPELEPLTAEEKSQMVLDDLGMESSTEPRVFYTDPKRAVDIATAFMPFILRLGSGSFAEGHKLNIIPIDESKYTFSTITDKYQIEETCALDAPPTFNRGPIVLYEFEACPFCRKVRESVSILSLEVEFRPCPQGSRFRKEIKEEFGNKATFPFMRDPNTGVEMFESDDIIKYLFNTYGKDGTVPSSLEGNIVNTLTAGLGLLLRSGRGSKIRSSDPPEQPLTLWSGEGSPYAKLVKEELCELQIAHVQIGCPRGSVQRQRMFEKTGRFQIPYLEDPNTGASLYESSAIIEYLDKMYGVKISPVPFM</sequence>
<dbReference type="PANTHER" id="PTHR45288">
    <property type="entry name" value="THIOREDOXIN FAMILY PROTEIN"/>
    <property type="match status" value="1"/>
</dbReference>
<evidence type="ECO:0000313" key="3">
    <source>
        <dbReference type="EMBL" id="CAE0459774.1"/>
    </source>
</evidence>
<dbReference type="InterPro" id="IPR036249">
    <property type="entry name" value="Thioredoxin-like_sf"/>
</dbReference>
<feature type="chain" id="PRO_5030951380" description="GST N-terminal domain-containing protein" evidence="1">
    <location>
        <begin position="24"/>
        <end position="358"/>
    </location>
</feature>
<accession>A0A7S3V671</accession>
<dbReference type="Pfam" id="PF13417">
    <property type="entry name" value="GST_N_3"/>
    <property type="match status" value="2"/>
</dbReference>
<keyword evidence="1" id="KW-0732">Signal</keyword>
<proteinExistence type="predicted"/>
<feature type="domain" description="GST N-terminal" evidence="2">
    <location>
        <begin position="271"/>
        <end position="352"/>
    </location>
</feature>
<name>A0A7S3V671_9STRA</name>
<dbReference type="SFLD" id="SFLDS00019">
    <property type="entry name" value="Glutathione_Transferase_(cytos"/>
    <property type="match status" value="1"/>
</dbReference>
<dbReference type="PROSITE" id="PS00195">
    <property type="entry name" value="GLUTAREDOXIN_1"/>
    <property type="match status" value="1"/>
</dbReference>
<feature type="signal peptide" evidence="1">
    <location>
        <begin position="1"/>
        <end position="23"/>
    </location>
</feature>
<evidence type="ECO:0000259" key="2">
    <source>
        <dbReference type="PROSITE" id="PS50404"/>
    </source>
</evidence>
<dbReference type="InterPro" id="IPR011767">
    <property type="entry name" value="GLR_AS"/>
</dbReference>
<evidence type="ECO:0000256" key="1">
    <source>
        <dbReference type="SAM" id="SignalP"/>
    </source>
</evidence>
<dbReference type="SFLD" id="SFLDG01181">
    <property type="entry name" value="SUF2"/>
    <property type="match status" value="1"/>
</dbReference>
<organism evidence="3">
    <name type="scientific">Chaetoceros debilis</name>
    <dbReference type="NCBI Taxonomy" id="122233"/>
    <lineage>
        <taxon>Eukaryota</taxon>
        <taxon>Sar</taxon>
        <taxon>Stramenopiles</taxon>
        <taxon>Ochrophyta</taxon>
        <taxon>Bacillariophyta</taxon>
        <taxon>Coscinodiscophyceae</taxon>
        <taxon>Chaetocerotophycidae</taxon>
        <taxon>Chaetocerotales</taxon>
        <taxon>Chaetocerotaceae</taxon>
        <taxon>Chaetoceros</taxon>
    </lineage>
</organism>
<dbReference type="EMBL" id="HBIO01006327">
    <property type="protein sequence ID" value="CAE0459774.1"/>
    <property type="molecule type" value="Transcribed_RNA"/>
</dbReference>
<dbReference type="AlphaFoldDB" id="A0A7S3V671"/>
<dbReference type="PANTHER" id="PTHR45288:SF1">
    <property type="entry name" value="THIOREDOXIN FAMILY PROTEIN"/>
    <property type="match status" value="1"/>
</dbReference>
<dbReference type="PROSITE" id="PS51354">
    <property type="entry name" value="GLUTAREDOXIN_2"/>
    <property type="match status" value="1"/>
</dbReference>
<dbReference type="SUPFAM" id="SSF52833">
    <property type="entry name" value="Thioredoxin-like"/>
    <property type="match status" value="2"/>
</dbReference>
<dbReference type="Gene3D" id="3.40.30.10">
    <property type="entry name" value="Glutaredoxin"/>
    <property type="match status" value="2"/>
</dbReference>
<dbReference type="GO" id="GO:0009507">
    <property type="term" value="C:chloroplast"/>
    <property type="evidence" value="ECO:0007669"/>
    <property type="project" value="TreeGrafter"/>
</dbReference>
<dbReference type="InterPro" id="IPR040079">
    <property type="entry name" value="Glutathione_S-Trfase"/>
</dbReference>
<dbReference type="InterPro" id="IPR004045">
    <property type="entry name" value="Glutathione_S-Trfase_N"/>
</dbReference>
<dbReference type="PROSITE" id="PS50404">
    <property type="entry name" value="GST_NTER"/>
    <property type="match status" value="2"/>
</dbReference>
<gene>
    <name evidence="3" type="ORF">CDEB00056_LOCUS4615</name>
</gene>
<feature type="domain" description="GST N-terminal" evidence="2">
    <location>
        <begin position="151"/>
        <end position="233"/>
    </location>
</feature>
<reference evidence="3" key="1">
    <citation type="submission" date="2021-01" db="EMBL/GenBank/DDBJ databases">
        <authorList>
            <person name="Corre E."/>
            <person name="Pelletier E."/>
            <person name="Niang G."/>
            <person name="Scheremetjew M."/>
            <person name="Finn R."/>
            <person name="Kale V."/>
            <person name="Holt S."/>
            <person name="Cochrane G."/>
            <person name="Meng A."/>
            <person name="Brown T."/>
            <person name="Cohen L."/>
        </authorList>
    </citation>
    <scope>NUCLEOTIDE SEQUENCE</scope>
    <source>
        <strain evidence="3">MM31A-1</strain>
    </source>
</reference>
<protein>
    <recommendedName>
        <fullName evidence="2">GST N-terminal domain-containing protein</fullName>
    </recommendedName>
</protein>